<comment type="caution">
    <text evidence="1">The sequence shown here is derived from an EMBL/GenBank/DDBJ whole genome shotgun (WGS) entry which is preliminary data.</text>
</comment>
<gene>
    <name evidence="1" type="ORF">G7034_10030</name>
</gene>
<evidence type="ECO:0000313" key="1">
    <source>
        <dbReference type="EMBL" id="NGZ90589.1"/>
    </source>
</evidence>
<dbReference type="EMBL" id="JAANAS010000083">
    <property type="protein sequence ID" value="NGZ90589.1"/>
    <property type="molecule type" value="Genomic_DNA"/>
</dbReference>
<dbReference type="AlphaFoldDB" id="A0A967E3D2"/>
<evidence type="ECO:0000313" key="2">
    <source>
        <dbReference type="Proteomes" id="UP000643701"/>
    </source>
</evidence>
<proteinExistence type="predicted"/>
<reference evidence="1" key="1">
    <citation type="submission" date="2020-03" db="EMBL/GenBank/DDBJ databases">
        <title>Psychroflexus Maritimus sp. nov., isolate from marine sediment.</title>
        <authorList>
            <person name="Zhong Y.-L."/>
        </authorList>
    </citation>
    <scope>NUCLEOTIDE SEQUENCE</scope>
    <source>
        <strain evidence="1">C1</strain>
    </source>
</reference>
<sequence>MKTETHQSIVNFANEQHLMIDFEKNLYLKQPKKNQALAQLRSYNNLDKVSFIR</sequence>
<organism evidence="1 2">
    <name type="scientific">Psychroflexus maritimus</name>
    <dbReference type="NCBI Taxonomy" id="2714865"/>
    <lineage>
        <taxon>Bacteria</taxon>
        <taxon>Pseudomonadati</taxon>
        <taxon>Bacteroidota</taxon>
        <taxon>Flavobacteriia</taxon>
        <taxon>Flavobacteriales</taxon>
        <taxon>Flavobacteriaceae</taxon>
        <taxon>Psychroflexus</taxon>
    </lineage>
</organism>
<dbReference type="RefSeq" id="WP_166400825.1">
    <property type="nucleotide sequence ID" value="NZ_JAANAS010000083.1"/>
</dbReference>
<name>A0A967E3D2_9FLAO</name>
<accession>A0A967E3D2</accession>
<keyword evidence="2" id="KW-1185">Reference proteome</keyword>
<dbReference type="Proteomes" id="UP000643701">
    <property type="component" value="Unassembled WGS sequence"/>
</dbReference>
<protein>
    <submittedName>
        <fullName evidence="1">Uncharacterized protein</fullName>
    </submittedName>
</protein>